<reference evidence="2 3" key="1">
    <citation type="submission" date="2018-06" db="EMBL/GenBank/DDBJ databases">
        <authorList>
            <consortium name="Pathogen Informatics"/>
            <person name="Doyle S."/>
        </authorList>
    </citation>
    <scope>NUCLEOTIDE SEQUENCE [LARGE SCALE GENOMIC DNA]</scope>
    <source>
        <strain evidence="2 3">NCTC11694</strain>
    </source>
</reference>
<dbReference type="Proteomes" id="UP000255050">
    <property type="component" value="Unassembled WGS sequence"/>
</dbReference>
<dbReference type="PANTHER" id="PTHR40033:SF1">
    <property type="entry name" value="CITRATE-SODIUM SYMPORTER"/>
    <property type="match status" value="1"/>
</dbReference>
<evidence type="ECO:0000313" key="3">
    <source>
        <dbReference type="Proteomes" id="UP000255050"/>
    </source>
</evidence>
<gene>
    <name evidence="2" type="primary">cimH_2</name>
    <name evidence="2" type="ORF">NCTC11694_07022</name>
</gene>
<dbReference type="InterPro" id="IPR004679">
    <property type="entry name" value="2-OHcarboxylate_transport"/>
</dbReference>
<feature type="transmembrane region" description="Helical" evidence="1">
    <location>
        <begin position="120"/>
        <end position="137"/>
    </location>
</feature>
<protein>
    <submittedName>
        <fullName evidence="2">Citrate-sodium symport</fullName>
    </submittedName>
</protein>
<feature type="transmembrane region" description="Helical" evidence="1">
    <location>
        <begin position="178"/>
        <end position="195"/>
    </location>
</feature>
<feature type="transmembrane region" description="Helical" evidence="1">
    <location>
        <begin position="149"/>
        <end position="172"/>
    </location>
</feature>
<dbReference type="AlphaFoldDB" id="A0A7H4MWE9"/>
<evidence type="ECO:0000256" key="1">
    <source>
        <dbReference type="SAM" id="Phobius"/>
    </source>
</evidence>
<sequence>MENNSLNHPIDKTLPSGQAPRLLSNIEVGAVPLVLFIGIAAIVAISATAGLLPKNMIGGLAVIMTLGFALAKIGRMVPILKEVGGPAILCLMTPSVLVYFGMFEAHTLDTVHLLMKEANLLYFVIACLVVGSILGMNRTILIQGMVRMFVPLVVGTGAAILTGLLVGSLVGYSFYHTFFFIIVPIIGGGIGEGILPSRWPIQLFSGKRPTFTWRSWRRLPWWATFSPSSAPVFWRAWGRDVLRSPAAEC</sequence>
<dbReference type="Pfam" id="PF03390">
    <property type="entry name" value="2HCT"/>
    <property type="match status" value="1"/>
</dbReference>
<feature type="transmembrane region" description="Helical" evidence="1">
    <location>
        <begin position="83"/>
        <end position="100"/>
    </location>
</feature>
<dbReference type="GO" id="GO:0016020">
    <property type="term" value="C:membrane"/>
    <property type="evidence" value="ECO:0007669"/>
    <property type="project" value="InterPro"/>
</dbReference>
<evidence type="ECO:0000313" key="2">
    <source>
        <dbReference type="EMBL" id="STT07412.1"/>
    </source>
</evidence>
<comment type="caution">
    <text evidence="2">The sequence shown here is derived from an EMBL/GenBank/DDBJ whole genome shotgun (WGS) entry which is preliminary data.</text>
</comment>
<feature type="transmembrane region" description="Helical" evidence="1">
    <location>
        <begin position="55"/>
        <end position="71"/>
    </location>
</feature>
<keyword evidence="1" id="KW-0812">Transmembrane</keyword>
<keyword evidence="1" id="KW-0472">Membrane</keyword>
<dbReference type="EMBL" id="UGJR01000006">
    <property type="protein sequence ID" value="STT07412.1"/>
    <property type="molecule type" value="Genomic_DNA"/>
</dbReference>
<dbReference type="PANTHER" id="PTHR40033">
    <property type="entry name" value="NA(+)-MALATE SYMPORTER"/>
    <property type="match status" value="1"/>
</dbReference>
<feature type="transmembrane region" description="Helical" evidence="1">
    <location>
        <begin position="28"/>
        <end position="49"/>
    </location>
</feature>
<accession>A0A7H4MWE9</accession>
<organism evidence="2 3">
    <name type="scientific">Klebsiella michiganensis</name>
    <dbReference type="NCBI Taxonomy" id="1134687"/>
    <lineage>
        <taxon>Bacteria</taxon>
        <taxon>Pseudomonadati</taxon>
        <taxon>Pseudomonadota</taxon>
        <taxon>Gammaproteobacteria</taxon>
        <taxon>Enterobacterales</taxon>
        <taxon>Enterobacteriaceae</taxon>
        <taxon>Klebsiella/Raoultella group</taxon>
        <taxon>Klebsiella</taxon>
    </lineage>
</organism>
<keyword evidence="1" id="KW-1133">Transmembrane helix</keyword>
<dbReference type="GO" id="GO:0008514">
    <property type="term" value="F:organic anion transmembrane transporter activity"/>
    <property type="evidence" value="ECO:0007669"/>
    <property type="project" value="InterPro"/>
</dbReference>
<name>A0A7H4MWE9_9ENTR</name>
<proteinExistence type="predicted"/>